<comment type="subcellular location">
    <subcellularLocation>
        <location evidence="1 12">Nucleus</location>
    </subcellularLocation>
</comment>
<evidence type="ECO:0000256" key="9">
    <source>
        <dbReference type="ARBA" id="ARBA00023242"/>
    </source>
</evidence>
<dbReference type="GO" id="GO:0016887">
    <property type="term" value="F:ATP hydrolysis activity"/>
    <property type="evidence" value="ECO:0007669"/>
    <property type="project" value="InterPro"/>
</dbReference>
<dbReference type="Gene3D" id="3.30.70.1620">
    <property type="match status" value="1"/>
</dbReference>
<sequence length="1186" mass="136200">MYVKSIVIDGFKSYGRRTEISGFDREFNAITGLNGSGKSNILDAICFVLGLQNLGQVRATLLQDLVYKQGQTGVTKASVSITFDNSNKEQSPVGYESYDEIMVTRQVVMGGKNKYFINGLNAPNNRVKDLFCSVQLNVNNPHFLVMQGRITKVLNMKPLEILSMIEEAAGTRMFESKKQQAEKTLEKKDAKLAQIDEIVNDNISPKLTKLKEERGQYLEFKKIERELEHLQKIYIAWKYVISKQTAEKADVDAEKIKDSIISKKQYIENGQKEIMEIEKHMEELQHLKDVESGGKLADTETQLREQEKNLTKSQGAKNQCSENMQDEKKKIKQLEKNIKDDENILKNKTAKLSKIDGVFQGFAEEEEKDRIELEKAQNRFQALSSGLVADDAGKEATLQDKLIEAERQVAQAQTEIEQCNLQLQHCKSDLKKKTNEMQTTKNDVKKDGEILETLEKEVVGLEKQISNLGYDACATESLQKEHRQLKHEIRSMRDKVEAIESRDVRLSFRYRDPETNFNRKSVHGLVCKLFDLTDPQFAVAIEKTAGGRLFNVVVDTDITSKKLLDKGKLERRTTIIPLNKITGRRLDARVVQIAEKLVGKGNVWPALSLLKYDSVFEPAMQYVFGTTFICRDLNVAKKVCYHPDIMKKCVTLDGDTCDPSGTLSGGARQQTQPVLLKIQEAKMSSRELEVKEARAHAVEQQLQQLMSKTEQYNTMKQKLDLKSHELNVVRERLQKTTHYQCQEEVNSLKNKIDELMKKQEECHQTVAREKKQVEEIQKNMKNAKQNREKQLREAENEVKNLRKKSEQSRKEREKRAEEYDGLKLEVEELKKSIESNTEQIQKHKESIQQLEEDEKRLENEVTETANVVKQIQAELKVIKETIVKKNREISEANKKKDQIVKQSREMELEIKQYEQDEAKLKEESRECKKRVEELHKSYDWILQEEQFFGQKNGIYDFNETDPKEAGKRIGKLQELKDKLGKNINTKAMNLLTKTEEQYNELMKKRRQVEDDKMKILEVIRELGEKKKEALKQAWIQVNKDFSSIFSTLLPGAVAKLEPQEGLTVLEGLEFRVGFGGKWKESLGELSGGQRSLVALSLILSMLLFKPAPIYILDEVDAALDLSHTQNIGIMLKSHFKTSQFIIVSLKDGMFNNANVLFRTKFVDGMSTVTRTVQGQQTSRKEASNKK</sequence>
<dbReference type="AlphaFoldDB" id="A0AAN8S386"/>
<dbReference type="GO" id="GO:0051301">
    <property type="term" value="P:cell division"/>
    <property type="evidence" value="ECO:0007669"/>
    <property type="project" value="UniProtKB-KW"/>
</dbReference>
<dbReference type="InterPro" id="IPR003395">
    <property type="entry name" value="RecF/RecN/SMC_N"/>
</dbReference>
<feature type="compositionally biased region" description="Polar residues" evidence="14">
    <location>
        <begin position="311"/>
        <end position="323"/>
    </location>
</feature>
<dbReference type="PIRSF" id="PIRSF005719">
    <property type="entry name" value="SMC"/>
    <property type="match status" value="1"/>
</dbReference>
<dbReference type="InterPro" id="IPR036277">
    <property type="entry name" value="SMC_hinge_sf"/>
</dbReference>
<feature type="compositionally biased region" description="Basic and acidic residues" evidence="14">
    <location>
        <begin position="785"/>
        <end position="817"/>
    </location>
</feature>
<dbReference type="SMART" id="SM00968">
    <property type="entry name" value="SMC_hinge"/>
    <property type="match status" value="1"/>
</dbReference>
<evidence type="ECO:0000256" key="1">
    <source>
        <dbReference type="ARBA" id="ARBA00004123"/>
    </source>
</evidence>
<dbReference type="InterPro" id="IPR010935">
    <property type="entry name" value="SMC_hinge"/>
</dbReference>
<dbReference type="Pfam" id="PF06470">
    <property type="entry name" value="SMC_hinge"/>
    <property type="match status" value="1"/>
</dbReference>
<dbReference type="FunFam" id="3.40.50.300:FF:000385">
    <property type="entry name" value="Structural maintenance of chromosomes 2"/>
    <property type="match status" value="1"/>
</dbReference>
<dbReference type="InterPro" id="IPR024704">
    <property type="entry name" value="SMC"/>
</dbReference>
<evidence type="ECO:0000256" key="8">
    <source>
        <dbReference type="ARBA" id="ARBA00023067"/>
    </source>
</evidence>
<evidence type="ECO:0000256" key="3">
    <source>
        <dbReference type="ARBA" id="ARBA00022618"/>
    </source>
</evidence>
<dbReference type="GO" id="GO:0005634">
    <property type="term" value="C:nucleus"/>
    <property type="evidence" value="ECO:0007669"/>
    <property type="project" value="UniProtKB-SubCell"/>
</dbReference>
<feature type="region of interest" description="Disordered" evidence="14">
    <location>
        <begin position="306"/>
        <end position="326"/>
    </location>
</feature>
<evidence type="ECO:0000256" key="7">
    <source>
        <dbReference type="ARBA" id="ARBA00023054"/>
    </source>
</evidence>
<dbReference type="Proteomes" id="UP001372834">
    <property type="component" value="Unassembled WGS sequence"/>
</dbReference>
<evidence type="ECO:0000256" key="13">
    <source>
        <dbReference type="SAM" id="Coils"/>
    </source>
</evidence>
<dbReference type="GO" id="GO:0005524">
    <property type="term" value="F:ATP binding"/>
    <property type="evidence" value="ECO:0007669"/>
    <property type="project" value="UniProtKB-KW"/>
</dbReference>
<dbReference type="Gene3D" id="1.20.1060.20">
    <property type="match status" value="1"/>
</dbReference>
<feature type="domain" description="SMC hinge" evidence="15">
    <location>
        <begin position="520"/>
        <end position="640"/>
    </location>
</feature>
<keyword evidence="5" id="KW-0498">Mitosis</keyword>
<name>A0AAN8S386_POLSC</name>
<dbReference type="InterPro" id="IPR027417">
    <property type="entry name" value="P-loop_NTPase"/>
</dbReference>
<feature type="region of interest" description="Disordered" evidence="14">
    <location>
        <begin position="781"/>
        <end position="817"/>
    </location>
</feature>
<evidence type="ECO:0000256" key="10">
    <source>
        <dbReference type="ARBA" id="ARBA00023306"/>
    </source>
</evidence>
<dbReference type="Gene3D" id="3.40.50.300">
    <property type="entry name" value="P-loop containing nucleotide triphosphate hydrolases"/>
    <property type="match status" value="2"/>
</dbReference>
<evidence type="ECO:0000313" key="16">
    <source>
        <dbReference type="EMBL" id="KAK6629690.1"/>
    </source>
</evidence>
<dbReference type="PANTHER" id="PTHR43977">
    <property type="entry name" value="STRUCTURAL MAINTENANCE OF CHROMOSOMES PROTEIN 3"/>
    <property type="match status" value="1"/>
</dbReference>
<evidence type="ECO:0000256" key="11">
    <source>
        <dbReference type="ARBA" id="ARBA00058936"/>
    </source>
</evidence>
<dbReference type="SUPFAM" id="SSF52540">
    <property type="entry name" value="P-loop containing nucleoside triphosphate hydrolases"/>
    <property type="match status" value="1"/>
</dbReference>
<accession>A0AAN8S386</accession>
<proteinExistence type="inferred from homology"/>
<dbReference type="Pfam" id="PF02463">
    <property type="entry name" value="SMC_N"/>
    <property type="match status" value="1"/>
</dbReference>
<comment type="function">
    <text evidence="11">Central component of the condensin complex, a complex required for conversion of interphase chromatin into mitotic-like condense chromosomes. The condensin complex probably introduces positive supercoils into relaxed DNA in the presence of type I topoisomerases and converts nicked DNA into positive knotted forms in the presence of type II topoisomerases.</text>
</comment>
<evidence type="ECO:0000256" key="4">
    <source>
        <dbReference type="ARBA" id="ARBA00022741"/>
    </source>
</evidence>
<evidence type="ECO:0000256" key="2">
    <source>
        <dbReference type="ARBA" id="ARBA00005231"/>
    </source>
</evidence>
<keyword evidence="10" id="KW-0131">Cell cycle</keyword>
<evidence type="ECO:0000256" key="5">
    <source>
        <dbReference type="ARBA" id="ARBA00022776"/>
    </source>
</evidence>
<keyword evidence="3" id="KW-0132">Cell division</keyword>
<evidence type="ECO:0000256" key="12">
    <source>
        <dbReference type="PIRNR" id="PIRNR005719"/>
    </source>
</evidence>
<evidence type="ECO:0000259" key="15">
    <source>
        <dbReference type="SMART" id="SM00968"/>
    </source>
</evidence>
<dbReference type="GO" id="GO:0005694">
    <property type="term" value="C:chromosome"/>
    <property type="evidence" value="ECO:0007669"/>
    <property type="project" value="InterPro"/>
</dbReference>
<reference evidence="16 17" key="1">
    <citation type="submission" date="2023-10" db="EMBL/GenBank/DDBJ databases">
        <title>Genomes of two closely related lineages of the louse Polyplax serrata with different host specificities.</title>
        <authorList>
            <person name="Martinu J."/>
            <person name="Tarabai H."/>
            <person name="Stefka J."/>
            <person name="Hypsa V."/>
        </authorList>
    </citation>
    <scope>NUCLEOTIDE SEQUENCE [LARGE SCALE GENOMIC DNA]</scope>
    <source>
        <strain evidence="16">HR10_N</strain>
    </source>
</reference>
<evidence type="ECO:0000313" key="17">
    <source>
        <dbReference type="Proteomes" id="UP001372834"/>
    </source>
</evidence>
<dbReference type="EMBL" id="JAWJWE010000036">
    <property type="protein sequence ID" value="KAK6629690.1"/>
    <property type="molecule type" value="Genomic_DNA"/>
</dbReference>
<feature type="coiled-coil region" evidence="13">
    <location>
        <begin position="984"/>
        <end position="1011"/>
    </location>
</feature>
<keyword evidence="7 13" id="KW-0175">Coiled coil</keyword>
<comment type="similarity">
    <text evidence="2">Belongs to the SMC family. SMC2 subfamily.</text>
</comment>
<comment type="caution">
    <text evidence="16">The sequence shown here is derived from an EMBL/GenBank/DDBJ whole genome shotgun (WGS) entry which is preliminary data.</text>
</comment>
<dbReference type="InterPro" id="IPR027120">
    <property type="entry name" value="Smc2_ABC"/>
</dbReference>
<evidence type="ECO:0000256" key="6">
    <source>
        <dbReference type="ARBA" id="ARBA00022840"/>
    </source>
</evidence>
<dbReference type="CDD" id="cd03273">
    <property type="entry name" value="ABC_SMC2_euk"/>
    <property type="match status" value="1"/>
</dbReference>
<dbReference type="FunFam" id="3.40.50.300:FF:000278">
    <property type="entry name" value="Structural maintenance of chromosomes 2"/>
    <property type="match status" value="1"/>
</dbReference>
<gene>
    <name evidence="16" type="ORF">RUM43_003508</name>
</gene>
<keyword evidence="4" id="KW-0547">Nucleotide-binding</keyword>
<protein>
    <recommendedName>
        <fullName evidence="12">Structural maintenance of chromosomes protein</fullName>
    </recommendedName>
</protein>
<keyword evidence="8" id="KW-0226">DNA condensation</keyword>
<dbReference type="GO" id="GO:0030261">
    <property type="term" value="P:chromosome condensation"/>
    <property type="evidence" value="ECO:0007669"/>
    <property type="project" value="UniProtKB-KW"/>
</dbReference>
<evidence type="ECO:0000256" key="14">
    <source>
        <dbReference type="SAM" id="MobiDB-lite"/>
    </source>
</evidence>
<dbReference type="SUPFAM" id="SSF75553">
    <property type="entry name" value="Smc hinge domain"/>
    <property type="match status" value="1"/>
</dbReference>
<organism evidence="16 17">
    <name type="scientific">Polyplax serrata</name>
    <name type="common">Common mouse louse</name>
    <dbReference type="NCBI Taxonomy" id="468196"/>
    <lineage>
        <taxon>Eukaryota</taxon>
        <taxon>Metazoa</taxon>
        <taxon>Ecdysozoa</taxon>
        <taxon>Arthropoda</taxon>
        <taxon>Hexapoda</taxon>
        <taxon>Insecta</taxon>
        <taxon>Pterygota</taxon>
        <taxon>Neoptera</taxon>
        <taxon>Paraneoptera</taxon>
        <taxon>Psocodea</taxon>
        <taxon>Troctomorpha</taxon>
        <taxon>Phthiraptera</taxon>
        <taxon>Anoplura</taxon>
        <taxon>Polyplacidae</taxon>
        <taxon>Polyplax</taxon>
    </lineage>
</organism>
<keyword evidence="9 12" id="KW-0539">Nucleus</keyword>
<keyword evidence="6" id="KW-0067">ATP-binding</keyword>